<protein>
    <submittedName>
        <fullName evidence="1">Uncharacterized protein</fullName>
    </submittedName>
</protein>
<name>A0A0D8BYI9_GEOKU</name>
<evidence type="ECO:0000313" key="1">
    <source>
        <dbReference type="EMBL" id="KJE29233.1"/>
    </source>
</evidence>
<reference evidence="1 2" key="1">
    <citation type="submission" date="2015-01" db="EMBL/GenBank/DDBJ databases">
        <authorList>
            <person name="Filippidou S."/>
            <person name="Jeanneret N."/>
            <person name="Russel-Delif L."/>
            <person name="Junier T."/>
            <person name="Wunderlin T."/>
            <person name="Molina V."/>
            <person name="Johnson S.L."/>
            <person name="Davenport K.W."/>
            <person name="Chain P.S."/>
            <person name="Dorador C."/>
            <person name="Junier P."/>
        </authorList>
    </citation>
    <scope>NUCLEOTIDE SEQUENCE [LARGE SCALE GENOMIC DNA]</scope>
    <source>
        <strain evidence="1 2">Et7/4</strain>
    </source>
</reference>
<dbReference type="Proteomes" id="UP000032522">
    <property type="component" value="Unassembled WGS sequence"/>
</dbReference>
<accession>A0A0D8BYI9</accession>
<evidence type="ECO:0000313" key="2">
    <source>
        <dbReference type="Proteomes" id="UP000032522"/>
    </source>
</evidence>
<comment type="caution">
    <text evidence="1">The sequence shown here is derived from an EMBL/GenBank/DDBJ whole genome shotgun (WGS) entry which is preliminary data.</text>
</comment>
<sequence>MTKGGREIAAIRKADYYYGALLSALVNGGLAPALFEKENDNRQIYEVTTNKASYIMYTKYNTTPSGSKDFTWSFVFGDNEISEISKIHLENSKEKEIIFAFICAQKQPSDSNQIIAIVRWDEFLECVDLQKAQVRGTPRLSIKAVKGSHKLRLYGSKRTDVLDGKDNTIRIERNRLSSL</sequence>
<organism evidence="1 2">
    <name type="scientific">Geobacillus kaustophilus</name>
    <dbReference type="NCBI Taxonomy" id="1462"/>
    <lineage>
        <taxon>Bacteria</taxon>
        <taxon>Bacillati</taxon>
        <taxon>Bacillota</taxon>
        <taxon>Bacilli</taxon>
        <taxon>Bacillales</taxon>
        <taxon>Anoxybacillaceae</taxon>
        <taxon>Geobacillus</taxon>
        <taxon>Geobacillus thermoleovorans group</taxon>
    </lineage>
</organism>
<dbReference type="PATRIC" id="fig|1462.6.peg.1900"/>
<dbReference type="EMBL" id="JYBP01000003">
    <property type="protein sequence ID" value="KJE29233.1"/>
    <property type="molecule type" value="Genomic_DNA"/>
</dbReference>
<dbReference type="AlphaFoldDB" id="A0A0D8BYI9"/>
<gene>
    <name evidence="1" type="ORF">LG52_1681</name>
</gene>
<proteinExistence type="predicted"/>